<comment type="caution">
    <text evidence="2">The sequence shown here is derived from an EMBL/GenBank/DDBJ whole genome shotgun (WGS) entry which is preliminary data.</text>
</comment>
<dbReference type="AlphaFoldDB" id="A0AA39M326"/>
<keyword evidence="1" id="KW-0472">Membrane</keyword>
<protein>
    <submittedName>
        <fullName evidence="2">Uncharacterized protein</fullName>
    </submittedName>
</protein>
<keyword evidence="1" id="KW-0812">Transmembrane</keyword>
<organism evidence="2 3">
    <name type="scientific">Steinernema hermaphroditum</name>
    <dbReference type="NCBI Taxonomy" id="289476"/>
    <lineage>
        <taxon>Eukaryota</taxon>
        <taxon>Metazoa</taxon>
        <taxon>Ecdysozoa</taxon>
        <taxon>Nematoda</taxon>
        <taxon>Chromadorea</taxon>
        <taxon>Rhabditida</taxon>
        <taxon>Tylenchina</taxon>
        <taxon>Panagrolaimomorpha</taxon>
        <taxon>Strongyloidoidea</taxon>
        <taxon>Steinernematidae</taxon>
        <taxon>Steinernema</taxon>
    </lineage>
</organism>
<evidence type="ECO:0000313" key="2">
    <source>
        <dbReference type="EMBL" id="KAK0418923.1"/>
    </source>
</evidence>
<evidence type="ECO:0000256" key="1">
    <source>
        <dbReference type="SAM" id="Phobius"/>
    </source>
</evidence>
<reference evidence="2" key="1">
    <citation type="submission" date="2023-06" db="EMBL/GenBank/DDBJ databases">
        <title>Genomic analysis of the entomopathogenic nematode Steinernema hermaphroditum.</title>
        <authorList>
            <person name="Schwarz E.M."/>
            <person name="Heppert J.K."/>
            <person name="Baniya A."/>
            <person name="Schwartz H.T."/>
            <person name="Tan C.-H."/>
            <person name="Antoshechkin I."/>
            <person name="Sternberg P.W."/>
            <person name="Goodrich-Blair H."/>
            <person name="Dillman A.R."/>
        </authorList>
    </citation>
    <scope>NUCLEOTIDE SEQUENCE</scope>
    <source>
        <strain evidence="2">PS9179</strain>
        <tissue evidence="2">Whole animal</tissue>
    </source>
</reference>
<feature type="transmembrane region" description="Helical" evidence="1">
    <location>
        <begin position="35"/>
        <end position="56"/>
    </location>
</feature>
<evidence type="ECO:0000313" key="3">
    <source>
        <dbReference type="Proteomes" id="UP001175271"/>
    </source>
</evidence>
<keyword evidence="1" id="KW-1133">Transmembrane helix</keyword>
<dbReference type="Proteomes" id="UP001175271">
    <property type="component" value="Unassembled WGS sequence"/>
</dbReference>
<sequence length="135" mass="14955">MAAILPYPGYEIPVSKPELEPGAPAPSIELSTTTIFVICASIVVAIATIAVAFVCLRRRARAAVQQQARAVPVPRYQNYMVDRTTDINYIDAEDRMPNHPERFKAATRTVVKPLPRLPPMTMAPEDLVRHPHQVA</sequence>
<dbReference type="EMBL" id="JAUCMV010000002">
    <property type="protein sequence ID" value="KAK0418923.1"/>
    <property type="molecule type" value="Genomic_DNA"/>
</dbReference>
<proteinExistence type="predicted"/>
<gene>
    <name evidence="2" type="ORF">QR680_013854</name>
</gene>
<name>A0AA39M326_9BILA</name>
<keyword evidence="3" id="KW-1185">Reference proteome</keyword>
<accession>A0AA39M326</accession>